<dbReference type="EMBL" id="LSDA01000037">
    <property type="protein sequence ID" value="KXB59171.1"/>
    <property type="molecule type" value="Genomic_DNA"/>
</dbReference>
<evidence type="ECO:0000256" key="1">
    <source>
        <dbReference type="SAM" id="Phobius"/>
    </source>
</evidence>
<sequence length="44" mass="5154">MRIMHTVLFYFFTVLLNYGIIKVIESYTYKGFEGKSPGESEDTK</sequence>
<accession>A0A133ZUQ2</accession>
<gene>
    <name evidence="2" type="ORF">HMPREF1866_00987</name>
</gene>
<evidence type="ECO:0000313" key="3">
    <source>
        <dbReference type="Proteomes" id="UP000070394"/>
    </source>
</evidence>
<keyword evidence="1" id="KW-0472">Membrane</keyword>
<evidence type="ECO:0000313" key="2">
    <source>
        <dbReference type="EMBL" id="KXB59171.1"/>
    </source>
</evidence>
<organism evidence="2 3">
    <name type="scientific">Lachnoanaerobaculum saburreum</name>
    <dbReference type="NCBI Taxonomy" id="467210"/>
    <lineage>
        <taxon>Bacteria</taxon>
        <taxon>Bacillati</taxon>
        <taxon>Bacillota</taxon>
        <taxon>Clostridia</taxon>
        <taxon>Lachnospirales</taxon>
        <taxon>Lachnospiraceae</taxon>
        <taxon>Lachnoanaerobaculum</taxon>
    </lineage>
</organism>
<comment type="caution">
    <text evidence="2">The sequence shown here is derived from an EMBL/GenBank/DDBJ whole genome shotgun (WGS) entry which is preliminary data.</text>
</comment>
<dbReference type="AlphaFoldDB" id="A0A133ZUQ2"/>
<dbReference type="STRING" id="467210.HMPREF1866_00987"/>
<dbReference type="PATRIC" id="fig|467210.3.peg.976"/>
<keyword evidence="1" id="KW-0812">Transmembrane</keyword>
<proteinExistence type="predicted"/>
<keyword evidence="3" id="KW-1185">Reference proteome</keyword>
<feature type="transmembrane region" description="Helical" evidence="1">
    <location>
        <begin position="7"/>
        <end position="24"/>
    </location>
</feature>
<dbReference type="Proteomes" id="UP000070394">
    <property type="component" value="Unassembled WGS sequence"/>
</dbReference>
<keyword evidence="1" id="KW-1133">Transmembrane helix</keyword>
<reference evidence="3" key="1">
    <citation type="submission" date="2016-01" db="EMBL/GenBank/DDBJ databases">
        <authorList>
            <person name="Mitreva M."/>
            <person name="Pepin K.H."/>
            <person name="Mihindukulasuriya K.A."/>
            <person name="Fulton R."/>
            <person name="Fronick C."/>
            <person name="O'Laughlin M."/>
            <person name="Miner T."/>
            <person name="Herter B."/>
            <person name="Rosa B.A."/>
            <person name="Cordes M."/>
            <person name="Tomlinson C."/>
            <person name="Wollam A."/>
            <person name="Palsikar V.B."/>
            <person name="Mardis E.R."/>
            <person name="Wilson R.K."/>
        </authorList>
    </citation>
    <scope>NUCLEOTIDE SEQUENCE [LARGE SCALE GENOMIC DNA]</scope>
    <source>
        <strain evidence="3">DNF00896</strain>
    </source>
</reference>
<protein>
    <submittedName>
        <fullName evidence="2">Uncharacterized protein</fullName>
    </submittedName>
</protein>
<name>A0A133ZUQ2_9FIRM</name>